<evidence type="ECO:0000313" key="3">
    <source>
        <dbReference type="Proteomes" id="UP000605086"/>
    </source>
</evidence>
<keyword evidence="2" id="KW-0255">Endonuclease</keyword>
<accession>A0ABX2K801</accession>
<comment type="caution">
    <text evidence="2">The sequence shown here is derived from an EMBL/GenBank/DDBJ whole genome shotgun (WGS) entry which is preliminary data.</text>
</comment>
<keyword evidence="3" id="KW-1185">Reference proteome</keyword>
<dbReference type="Gene3D" id="1.10.30.50">
    <property type="match status" value="1"/>
</dbReference>
<protein>
    <submittedName>
        <fullName evidence="2">HNH endonuclease</fullName>
    </submittedName>
</protein>
<evidence type="ECO:0000313" key="2">
    <source>
        <dbReference type="EMBL" id="NUA99714.1"/>
    </source>
</evidence>
<feature type="domain" description="HNH nuclease" evidence="1">
    <location>
        <begin position="45"/>
        <end position="102"/>
    </location>
</feature>
<reference evidence="2 3" key="1">
    <citation type="submission" date="2019-10" db="EMBL/GenBank/DDBJ databases">
        <title>Genome sequence of Azospirillum melinis.</title>
        <authorList>
            <person name="Ambrosini A."/>
            <person name="Sant'Anna F.H."/>
            <person name="Cassan F.D."/>
            <person name="Souza E.M."/>
            <person name="Passaglia L.M.P."/>
        </authorList>
    </citation>
    <scope>NUCLEOTIDE SEQUENCE [LARGE SCALE GENOMIC DNA]</scope>
    <source>
        <strain evidence="2 3">TMCY0552</strain>
    </source>
</reference>
<evidence type="ECO:0000259" key="1">
    <source>
        <dbReference type="SMART" id="SM00507"/>
    </source>
</evidence>
<dbReference type="GO" id="GO:0004519">
    <property type="term" value="F:endonuclease activity"/>
    <property type="evidence" value="ECO:0007669"/>
    <property type="project" value="UniProtKB-KW"/>
</dbReference>
<organism evidence="2 3">
    <name type="scientific">Azospirillum melinis</name>
    <dbReference type="NCBI Taxonomy" id="328839"/>
    <lineage>
        <taxon>Bacteria</taxon>
        <taxon>Pseudomonadati</taxon>
        <taxon>Pseudomonadota</taxon>
        <taxon>Alphaproteobacteria</taxon>
        <taxon>Rhodospirillales</taxon>
        <taxon>Azospirillaceae</taxon>
        <taxon>Azospirillum</taxon>
    </lineage>
</organism>
<name>A0ABX2K801_9PROT</name>
<keyword evidence="2" id="KW-0378">Hydrolase</keyword>
<dbReference type="CDD" id="cd00085">
    <property type="entry name" value="HNHc"/>
    <property type="match status" value="1"/>
</dbReference>
<dbReference type="EMBL" id="WHOS01000011">
    <property type="protein sequence ID" value="NUA99714.1"/>
    <property type="molecule type" value="Genomic_DNA"/>
</dbReference>
<dbReference type="RefSeq" id="WP_174470994.1">
    <property type="nucleotide sequence ID" value="NZ_JAGINN010000002.1"/>
</dbReference>
<sequence>MIIAIVYTEEEKEAIRKFKELSDDEVAGYWKHTHEGKMSFIKERIKSHYIISQDYTCPYCRQRIQVDHKATWDAEHIIPKDTHPRFMFEAQNLCVSCKDCNQEKLNKNVLKDDKKKKFPNESEEYIFNHPHFDDYDENIKIISLAGFYLPRTDKGRKTVEICGLLRFLYKFSNYEWGPSDVAPRIRALNDELMATNNGREQGFLLAAISEIAQGGVKKLIEKEMEKHFGATTPSTQEG</sequence>
<dbReference type="Proteomes" id="UP000605086">
    <property type="component" value="Unassembled WGS sequence"/>
</dbReference>
<dbReference type="SMART" id="SM00507">
    <property type="entry name" value="HNHc"/>
    <property type="match status" value="1"/>
</dbReference>
<proteinExistence type="predicted"/>
<gene>
    <name evidence="2" type="ORF">GBZ48_10450</name>
</gene>
<keyword evidence="2" id="KW-0540">Nuclease</keyword>
<dbReference type="InterPro" id="IPR003615">
    <property type="entry name" value="HNH_nuc"/>
</dbReference>